<feature type="coiled-coil region" evidence="1">
    <location>
        <begin position="54"/>
        <end position="81"/>
    </location>
</feature>
<feature type="non-terminal residue" evidence="4">
    <location>
        <position position="209"/>
    </location>
</feature>
<keyword evidence="3" id="KW-0472">Membrane</keyword>
<feature type="transmembrane region" description="Helical" evidence="3">
    <location>
        <begin position="37"/>
        <end position="57"/>
    </location>
</feature>
<keyword evidence="1" id="KW-0175">Coiled coil</keyword>
<gene>
    <name evidence="4" type="ORF">SCHCODRAFT_103120</name>
</gene>
<dbReference type="eggNOG" id="ENOG502RB6B">
    <property type="taxonomic scope" value="Eukaryota"/>
</dbReference>
<dbReference type="OMA" id="IRQFAYK"/>
<dbReference type="KEGG" id="scm:SCHCO_02623755"/>
<evidence type="ECO:0000313" key="5">
    <source>
        <dbReference type="Proteomes" id="UP000007431"/>
    </source>
</evidence>
<accession>D8PKD5</accession>
<dbReference type="RefSeq" id="XP_003038186.1">
    <property type="nucleotide sequence ID" value="XM_003038140.1"/>
</dbReference>
<sequence>MDPSTSSSTHAGDVPTQSQPAHQPNGLSIDRRYPATTHFAVAAAILLPVACIPYLVYRRRIRSLELQLQRLNDTLLTLQDDATGYIRQQASASSRAHARSTAAIQNLTKDLSSLRIQMNEDICANMERSDNAAKDMDQVLAALRLHASLLRSLGVSLADVANFMHDQELRLGLNASQSPLEVDKLRHIAVRLRELKDTALPKATDKPAA</sequence>
<dbReference type="HOGENOM" id="CLU_099528_0_0_1"/>
<evidence type="ECO:0000256" key="1">
    <source>
        <dbReference type="SAM" id="Coils"/>
    </source>
</evidence>
<keyword evidence="3" id="KW-0812">Transmembrane</keyword>
<dbReference type="AlphaFoldDB" id="D8PKD5"/>
<dbReference type="VEuPathDB" id="FungiDB:SCHCODRAFT_02623755"/>
<reference evidence="4 5" key="1">
    <citation type="journal article" date="2010" name="Nat. Biotechnol.">
        <title>Genome sequence of the model mushroom Schizophyllum commune.</title>
        <authorList>
            <person name="Ohm R.A."/>
            <person name="de Jong J.F."/>
            <person name="Lugones L.G."/>
            <person name="Aerts A."/>
            <person name="Kothe E."/>
            <person name="Stajich J.E."/>
            <person name="de Vries R.P."/>
            <person name="Record E."/>
            <person name="Levasseur A."/>
            <person name="Baker S.E."/>
            <person name="Bartholomew K.A."/>
            <person name="Coutinho P.M."/>
            <person name="Erdmann S."/>
            <person name="Fowler T.J."/>
            <person name="Gathman A.C."/>
            <person name="Lombard V."/>
            <person name="Henrissat B."/>
            <person name="Knabe N."/>
            <person name="Kuees U."/>
            <person name="Lilly W.W."/>
            <person name="Lindquist E."/>
            <person name="Lucas S."/>
            <person name="Magnuson J.K."/>
            <person name="Piumi F."/>
            <person name="Raudaskoski M."/>
            <person name="Salamov A."/>
            <person name="Schmutz J."/>
            <person name="Schwarze F.W.M.R."/>
            <person name="vanKuyk P.A."/>
            <person name="Horton J.S."/>
            <person name="Grigoriev I.V."/>
            <person name="Woesten H.A.B."/>
        </authorList>
    </citation>
    <scope>NUCLEOTIDE SEQUENCE [LARGE SCALE GENOMIC DNA]</scope>
    <source>
        <strain evidence="5">H4-8 / FGSC 9210</strain>
    </source>
</reference>
<dbReference type="OrthoDB" id="3232130at2759"/>
<feature type="region of interest" description="Disordered" evidence="2">
    <location>
        <begin position="1"/>
        <end position="29"/>
    </location>
</feature>
<dbReference type="InParanoid" id="D8PKD5"/>
<evidence type="ECO:0000256" key="2">
    <source>
        <dbReference type="SAM" id="MobiDB-lite"/>
    </source>
</evidence>
<organism evidence="5">
    <name type="scientific">Schizophyllum commune (strain H4-8 / FGSC 9210)</name>
    <name type="common">Split gill fungus</name>
    <dbReference type="NCBI Taxonomy" id="578458"/>
    <lineage>
        <taxon>Eukaryota</taxon>
        <taxon>Fungi</taxon>
        <taxon>Dikarya</taxon>
        <taxon>Basidiomycota</taxon>
        <taxon>Agaricomycotina</taxon>
        <taxon>Agaricomycetes</taxon>
        <taxon>Agaricomycetidae</taxon>
        <taxon>Agaricales</taxon>
        <taxon>Schizophyllaceae</taxon>
        <taxon>Schizophyllum</taxon>
    </lineage>
</organism>
<dbReference type="Proteomes" id="UP000007431">
    <property type="component" value="Unassembled WGS sequence"/>
</dbReference>
<feature type="compositionally biased region" description="Polar residues" evidence="2">
    <location>
        <begin position="1"/>
        <end position="26"/>
    </location>
</feature>
<keyword evidence="5" id="KW-1185">Reference proteome</keyword>
<proteinExistence type="predicted"/>
<dbReference type="EMBL" id="GL377302">
    <property type="protein sequence ID" value="EFJ03284.1"/>
    <property type="molecule type" value="Genomic_DNA"/>
</dbReference>
<evidence type="ECO:0000313" key="4">
    <source>
        <dbReference type="EMBL" id="EFJ03284.1"/>
    </source>
</evidence>
<keyword evidence="3" id="KW-1133">Transmembrane helix</keyword>
<name>D8PKD5_SCHCM</name>
<protein>
    <submittedName>
        <fullName evidence="4">Expressed protein</fullName>
    </submittedName>
</protein>
<dbReference type="GeneID" id="9589211"/>
<evidence type="ECO:0000256" key="3">
    <source>
        <dbReference type="SAM" id="Phobius"/>
    </source>
</evidence>